<comment type="caution">
    <text evidence="8">The sequence shown here is derived from an EMBL/GenBank/DDBJ whole genome shotgun (WGS) entry which is preliminary data.</text>
</comment>
<dbReference type="GO" id="GO:0004355">
    <property type="term" value="F:glutamate synthase (NADPH) activity"/>
    <property type="evidence" value="ECO:0007669"/>
    <property type="project" value="UniProtKB-EC"/>
</dbReference>
<sequence>MGKVTGFMEYERKARPGRNPKERIQDWNDYTIPMTDEAVQQQGARCMDCGVPTCHSGMEINGVTSGCPVYHLIPEWNQLVYEGKWKEALDRGHQMNNFPEFTGIACPAPCEGACVLGINEPAVAAVAIRTVERSIIEKGFAEGWVVPEPPKIRTGKRVAVVGSGPAGLAAAAQLNKAGHSVTVFERDKRVGGLLTYGIPEMKLAYEVVIRRVAILEQEGIEFVTNTEVGKDITVDELKADFDATILCGGATLHRDMPVEGSDLKGIYPAMDFLHANVESLLDSNLEDKKYISAADKDVIVIGGGDTGTDCLATSVRHNCRSLTQFDIYEKKNLLRDEETNPWPQYPKIHRIEYGHMEAEAYQGEDPRAYAVQTTKFVGDENGHVKEVHTINVKTRYERGKKVREAVPGTEKVWPADLVLIAIGFKGPDQDLIKQLKVETTKSTTVKATYGKFTTNVEGIFTAGDMRRGQSLIVWAINEGRASARECDRYLMGETKLP</sequence>
<feature type="domain" description="Dihydroprymidine dehydrogenase" evidence="7">
    <location>
        <begin position="24"/>
        <end position="142"/>
    </location>
</feature>
<keyword evidence="2 8" id="KW-0560">Oxidoreductase</keyword>
<dbReference type="InterPro" id="IPR036188">
    <property type="entry name" value="FAD/NAD-bd_sf"/>
</dbReference>
<evidence type="ECO:0000256" key="1">
    <source>
        <dbReference type="ARBA" id="ARBA00022605"/>
    </source>
</evidence>
<proteinExistence type="predicted"/>
<keyword evidence="9" id="KW-1185">Reference proteome</keyword>
<accession>A0A9X1CAY3</accession>
<gene>
    <name evidence="8" type="ORF">J2Z64_000572</name>
</gene>
<dbReference type="Gene3D" id="3.50.50.60">
    <property type="entry name" value="FAD/NAD(P)-binding domain"/>
    <property type="match status" value="2"/>
</dbReference>
<dbReference type="EC" id="1.4.1.13" evidence="8"/>
<feature type="compositionally biased region" description="Basic and acidic residues" evidence="5">
    <location>
        <begin position="9"/>
        <end position="21"/>
    </location>
</feature>
<evidence type="ECO:0000256" key="2">
    <source>
        <dbReference type="ARBA" id="ARBA00023002"/>
    </source>
</evidence>
<evidence type="ECO:0000313" key="8">
    <source>
        <dbReference type="EMBL" id="MBP2076361.1"/>
    </source>
</evidence>
<dbReference type="SUPFAM" id="SSF46548">
    <property type="entry name" value="alpha-helical ferredoxin"/>
    <property type="match status" value="1"/>
</dbReference>
<dbReference type="Proteomes" id="UP001138793">
    <property type="component" value="Unassembled WGS sequence"/>
</dbReference>
<dbReference type="InterPro" id="IPR028261">
    <property type="entry name" value="DPD_II"/>
</dbReference>
<dbReference type="InterPro" id="IPR023753">
    <property type="entry name" value="FAD/NAD-binding_dom"/>
</dbReference>
<dbReference type="InterPro" id="IPR051394">
    <property type="entry name" value="Glutamate_Synthase"/>
</dbReference>
<protein>
    <submittedName>
        <fullName evidence="8">Glutamate synthase (NADPH/NADH) small chain</fullName>
        <ecNumber evidence="8">1.4.1.13</ecNumber>
        <ecNumber evidence="8">1.4.1.14</ecNumber>
    </submittedName>
</protein>
<evidence type="ECO:0000259" key="7">
    <source>
        <dbReference type="Pfam" id="PF14691"/>
    </source>
</evidence>
<dbReference type="Gene3D" id="1.10.1060.10">
    <property type="entry name" value="Alpha-helical ferredoxin"/>
    <property type="match status" value="1"/>
</dbReference>
<dbReference type="OrthoDB" id="9803192at2"/>
<feature type="domain" description="FAD/NAD(P)-binding" evidence="6">
    <location>
        <begin position="157"/>
        <end position="479"/>
    </location>
</feature>
<name>A0A9X1CAY3_9BACI</name>
<dbReference type="InterPro" id="IPR006005">
    <property type="entry name" value="Glut_synth_ssu1"/>
</dbReference>
<evidence type="ECO:0000256" key="5">
    <source>
        <dbReference type="SAM" id="MobiDB-lite"/>
    </source>
</evidence>
<dbReference type="GO" id="GO:0051536">
    <property type="term" value="F:iron-sulfur cluster binding"/>
    <property type="evidence" value="ECO:0007669"/>
    <property type="project" value="InterPro"/>
</dbReference>
<dbReference type="PANTHER" id="PTHR43100">
    <property type="entry name" value="GLUTAMATE SYNTHASE [NADPH] SMALL CHAIN"/>
    <property type="match status" value="1"/>
</dbReference>
<comment type="pathway">
    <text evidence="4">Amino-acid biosynthesis.</text>
</comment>
<evidence type="ECO:0000256" key="4">
    <source>
        <dbReference type="ARBA" id="ARBA00029440"/>
    </source>
</evidence>
<feature type="region of interest" description="Disordered" evidence="5">
    <location>
        <begin position="1"/>
        <end position="21"/>
    </location>
</feature>
<evidence type="ECO:0000313" key="9">
    <source>
        <dbReference type="Proteomes" id="UP001138793"/>
    </source>
</evidence>
<dbReference type="PANTHER" id="PTHR43100:SF1">
    <property type="entry name" value="GLUTAMATE SYNTHASE [NADPH] SMALL CHAIN"/>
    <property type="match status" value="1"/>
</dbReference>
<dbReference type="GO" id="GO:0016040">
    <property type="term" value="F:glutamate synthase (NADH) activity"/>
    <property type="evidence" value="ECO:0007669"/>
    <property type="project" value="UniProtKB-EC"/>
</dbReference>
<organism evidence="8 9">
    <name type="scientific">Oceanobacillus polygoni</name>
    <dbReference type="NCBI Taxonomy" id="1235259"/>
    <lineage>
        <taxon>Bacteria</taxon>
        <taxon>Bacillati</taxon>
        <taxon>Bacillota</taxon>
        <taxon>Bacilli</taxon>
        <taxon>Bacillales</taxon>
        <taxon>Bacillaceae</taxon>
        <taxon>Oceanobacillus</taxon>
    </lineage>
</organism>
<evidence type="ECO:0000256" key="3">
    <source>
        <dbReference type="ARBA" id="ARBA00023164"/>
    </source>
</evidence>
<reference evidence="8" key="1">
    <citation type="submission" date="2021-03" db="EMBL/GenBank/DDBJ databases">
        <title>Genomic Encyclopedia of Type Strains, Phase IV (KMG-IV): sequencing the most valuable type-strain genomes for metagenomic binning, comparative biology and taxonomic classification.</title>
        <authorList>
            <person name="Goeker M."/>
        </authorList>
    </citation>
    <scope>NUCLEOTIDE SEQUENCE</scope>
    <source>
        <strain evidence="8">DSM 107338</strain>
    </source>
</reference>
<evidence type="ECO:0000259" key="6">
    <source>
        <dbReference type="Pfam" id="PF07992"/>
    </source>
</evidence>
<keyword evidence="1" id="KW-0028">Amino-acid biosynthesis</keyword>
<dbReference type="AlphaFoldDB" id="A0A9X1CAY3"/>
<dbReference type="NCBIfam" id="TIGR01317">
    <property type="entry name" value="GOGAT_sm_gam"/>
    <property type="match status" value="1"/>
</dbReference>
<dbReference type="EMBL" id="JAGGMB010000001">
    <property type="protein sequence ID" value="MBP2076361.1"/>
    <property type="molecule type" value="Genomic_DNA"/>
</dbReference>
<dbReference type="SUPFAM" id="SSF51971">
    <property type="entry name" value="Nucleotide-binding domain"/>
    <property type="match status" value="2"/>
</dbReference>
<dbReference type="RefSeq" id="WP_149475284.1">
    <property type="nucleotide sequence ID" value="NZ_JAGGMB010000001.1"/>
</dbReference>
<dbReference type="EC" id="1.4.1.14" evidence="8"/>
<dbReference type="PRINTS" id="PR00419">
    <property type="entry name" value="ADXRDTASE"/>
</dbReference>
<keyword evidence="3" id="KW-0314">Glutamate biosynthesis</keyword>
<dbReference type="GO" id="GO:0006537">
    <property type="term" value="P:glutamate biosynthetic process"/>
    <property type="evidence" value="ECO:0007669"/>
    <property type="project" value="UniProtKB-KW"/>
</dbReference>
<dbReference type="Pfam" id="PF07992">
    <property type="entry name" value="Pyr_redox_2"/>
    <property type="match status" value="1"/>
</dbReference>
<dbReference type="GO" id="GO:0016639">
    <property type="term" value="F:oxidoreductase activity, acting on the CH-NH2 group of donors, NAD or NADP as acceptor"/>
    <property type="evidence" value="ECO:0007669"/>
    <property type="project" value="InterPro"/>
</dbReference>
<dbReference type="Pfam" id="PF14691">
    <property type="entry name" value="Fer4_20"/>
    <property type="match status" value="1"/>
</dbReference>
<dbReference type="InterPro" id="IPR009051">
    <property type="entry name" value="Helical_ferredxn"/>
</dbReference>